<evidence type="ECO:0000313" key="2">
    <source>
        <dbReference type="Proteomes" id="UP001055879"/>
    </source>
</evidence>
<dbReference type="EMBL" id="CM042063">
    <property type="protein sequence ID" value="KAI3667942.1"/>
    <property type="molecule type" value="Genomic_DNA"/>
</dbReference>
<gene>
    <name evidence="1" type="ORF">L6452_43013</name>
</gene>
<accession>A0ACB8XKF4</accession>
<name>A0ACB8XKF4_ARCLA</name>
<keyword evidence="2" id="KW-1185">Reference proteome</keyword>
<protein>
    <submittedName>
        <fullName evidence="1">Uncharacterized protein</fullName>
    </submittedName>
</protein>
<sequence length="636" mass="71822">MYKKSLAKKPRKAWDCLSYWKATVSVSDFKMSSEPVSVFKEEENLEYFKKLAKIPESVNLVTPEDLRPDEVPKGYGVLYEYPFKIGFSWSFTPLVREFLDAFDLSPGQLMPQFWRIVQVVDRLTADWEVPFNLNDLLAAYSVKADNYHRYSLFPRTKGDTVLVHNTAVNDRGWKRHYVFLQVASLNDEDSQWFSSGWNESVIDFTKVKPNRDSLNKVQRILERSIADRSFSVRSNDEEEEVVFVAEVPSVEGSHQGEEREERREEKREEEMTEDSSTKSAAQRRAEQLELARQGREKSKKRSAPSAGLDPKRIRGKQLRSSPKKTGDVTMTSLPGMSPTKGTVSGVELGGSTQMTKDIPPSGMSGVNKPTSSSSKEEKNKEKVGETTFKVTLPSDFMANDVLERDVIFPHLGKFLLPTFYDRYKESRVEDTGAHAAGLSFMAFQACLSFFAQTEGLRASFPDVKKRADEALEREKVALEAIEVEKKKVESLKTKLVEAQCEAIKFRDHVLELEASMSKLEVEKIKAVTAAAASAEEIRSLLKKVESLEGDVKDLEEENQQLEAFSRLTARAALMRRHLNGKNPMASAAEELKTYLEKVGTERDLDEDDDLEGSEGGEEEPVVRTDVTQEQSDAPPS</sequence>
<organism evidence="1 2">
    <name type="scientific">Arctium lappa</name>
    <name type="common">Greater burdock</name>
    <name type="synonym">Lappa major</name>
    <dbReference type="NCBI Taxonomy" id="4217"/>
    <lineage>
        <taxon>Eukaryota</taxon>
        <taxon>Viridiplantae</taxon>
        <taxon>Streptophyta</taxon>
        <taxon>Embryophyta</taxon>
        <taxon>Tracheophyta</taxon>
        <taxon>Spermatophyta</taxon>
        <taxon>Magnoliopsida</taxon>
        <taxon>eudicotyledons</taxon>
        <taxon>Gunneridae</taxon>
        <taxon>Pentapetalae</taxon>
        <taxon>asterids</taxon>
        <taxon>campanulids</taxon>
        <taxon>Asterales</taxon>
        <taxon>Asteraceae</taxon>
        <taxon>Carduoideae</taxon>
        <taxon>Cardueae</taxon>
        <taxon>Arctiinae</taxon>
        <taxon>Arctium</taxon>
    </lineage>
</organism>
<comment type="caution">
    <text evidence="1">The sequence shown here is derived from an EMBL/GenBank/DDBJ whole genome shotgun (WGS) entry which is preliminary data.</text>
</comment>
<evidence type="ECO:0000313" key="1">
    <source>
        <dbReference type="EMBL" id="KAI3667942.1"/>
    </source>
</evidence>
<reference evidence="2" key="1">
    <citation type="journal article" date="2022" name="Mol. Ecol. Resour.">
        <title>The genomes of chicory, endive, great burdock and yacon provide insights into Asteraceae palaeo-polyploidization history and plant inulin production.</title>
        <authorList>
            <person name="Fan W."/>
            <person name="Wang S."/>
            <person name="Wang H."/>
            <person name="Wang A."/>
            <person name="Jiang F."/>
            <person name="Liu H."/>
            <person name="Zhao H."/>
            <person name="Xu D."/>
            <person name="Zhang Y."/>
        </authorList>
    </citation>
    <scope>NUCLEOTIDE SEQUENCE [LARGE SCALE GENOMIC DNA]</scope>
    <source>
        <strain evidence="2">cv. Niubang</strain>
    </source>
</reference>
<reference evidence="1 2" key="2">
    <citation type="journal article" date="2022" name="Mol. Ecol. Resour.">
        <title>The genomes of chicory, endive, great burdock and yacon provide insights into Asteraceae paleo-polyploidization history and plant inulin production.</title>
        <authorList>
            <person name="Fan W."/>
            <person name="Wang S."/>
            <person name="Wang H."/>
            <person name="Wang A."/>
            <person name="Jiang F."/>
            <person name="Liu H."/>
            <person name="Zhao H."/>
            <person name="Xu D."/>
            <person name="Zhang Y."/>
        </authorList>
    </citation>
    <scope>NUCLEOTIDE SEQUENCE [LARGE SCALE GENOMIC DNA]</scope>
    <source>
        <strain evidence="2">cv. Niubang</strain>
    </source>
</reference>
<dbReference type="Proteomes" id="UP001055879">
    <property type="component" value="Linkage Group LG17"/>
</dbReference>
<proteinExistence type="predicted"/>